<keyword evidence="3" id="KW-1185">Reference proteome</keyword>
<sequence length="594" mass="65329">MASVVKREESQETFLRAILRTSTLPPAELADDASTSSAASTYKEEDVEPTVWLPNSIFAQQHGTSRASSVSNNSVYQGSSPRKYRLDGHSSRDLYFPAYAAVIAPRQEQNLDQTVSQDPFGSQQELPLPFPPFMAEDAQQADQLSEQPPKLQLQLDGSWRQQSEEIHDLVAFTRNRAEALDTLTARFNKAEMDNVVLRNTVVALVNEVTAGSRSAPGPTTRYRDATASGLSTPRTPTRERYEPFQTFQLSSPSPQDHEISGSKPAANKKNKKGEKTRARKALKVKIPDGKKHTAPLGMATPSNKIDSGYLTGNMTAGFPNLTTPTSGQLAGTMGSMYLATPTAGFPRSPITPGRIGPPSTQKRSVTSIHKRKNHALRESMPPSRAIVPNVPLTDTEVIVYFFQSLARPPVALRLYARNWGPAGIVDVLNSHRDIEGGYLRNTCSVKCITAIGRGKALYGDDWEEAFRTKIENADDITATDMMQYRDDELEGVVDYEIHDMGKGLLKHPKEGEDGGIFTRCVKYCIEHDADYTLANVHMLALALQGVEPQKLVIDGGEEFVAEQEGVEENVEEKVGEDVGEDVEENVEEHVEVDA</sequence>
<feature type="compositionally biased region" description="Acidic residues" evidence="1">
    <location>
        <begin position="577"/>
        <end position="586"/>
    </location>
</feature>
<comment type="caution">
    <text evidence="2">The sequence shown here is derived from an EMBL/GenBank/DDBJ whole genome shotgun (WGS) entry which is preliminary data.</text>
</comment>
<dbReference type="RefSeq" id="XP_069306536.1">
    <property type="nucleotide sequence ID" value="XM_069452359.1"/>
</dbReference>
<feature type="compositionally biased region" description="Polar residues" evidence="1">
    <location>
        <begin position="245"/>
        <end position="254"/>
    </location>
</feature>
<dbReference type="Proteomes" id="UP001578633">
    <property type="component" value="Chromosome 5"/>
</dbReference>
<evidence type="ECO:0000313" key="3">
    <source>
        <dbReference type="Proteomes" id="UP001578633"/>
    </source>
</evidence>
<accession>A0ABR3UHJ0</accession>
<feature type="region of interest" description="Disordered" evidence="1">
    <location>
        <begin position="211"/>
        <end position="282"/>
    </location>
</feature>
<protein>
    <submittedName>
        <fullName evidence="2">Uncharacterized protein</fullName>
    </submittedName>
</protein>
<organism evidence="2 3">
    <name type="scientific">Alternaria dauci</name>
    <dbReference type="NCBI Taxonomy" id="48095"/>
    <lineage>
        <taxon>Eukaryota</taxon>
        <taxon>Fungi</taxon>
        <taxon>Dikarya</taxon>
        <taxon>Ascomycota</taxon>
        <taxon>Pezizomycotina</taxon>
        <taxon>Dothideomycetes</taxon>
        <taxon>Pleosporomycetidae</taxon>
        <taxon>Pleosporales</taxon>
        <taxon>Pleosporineae</taxon>
        <taxon>Pleosporaceae</taxon>
        <taxon>Alternaria</taxon>
        <taxon>Alternaria sect. Porri</taxon>
    </lineage>
</organism>
<proteinExistence type="predicted"/>
<reference evidence="2 3" key="1">
    <citation type="submission" date="2024-09" db="EMBL/GenBank/DDBJ databases">
        <title>T2T genomes of carrot and Alternaria dauci and their utility for understanding host-pathogen interaction during carrot leaf blight disease.</title>
        <authorList>
            <person name="Liu W."/>
            <person name="Xu S."/>
            <person name="Ou C."/>
            <person name="Liu X."/>
            <person name="Zhuang F."/>
            <person name="Deng X.W."/>
        </authorList>
    </citation>
    <scope>NUCLEOTIDE SEQUENCE [LARGE SCALE GENOMIC DNA]</scope>
    <source>
        <strain evidence="2 3">A2016</strain>
    </source>
</reference>
<evidence type="ECO:0000313" key="2">
    <source>
        <dbReference type="EMBL" id="KAL1795952.1"/>
    </source>
</evidence>
<dbReference type="GeneID" id="96086498"/>
<name>A0ABR3UHJ0_9PLEO</name>
<feature type="region of interest" description="Disordered" evidence="1">
    <location>
        <begin position="62"/>
        <end position="83"/>
    </location>
</feature>
<evidence type="ECO:0000256" key="1">
    <source>
        <dbReference type="SAM" id="MobiDB-lite"/>
    </source>
</evidence>
<feature type="compositionally biased region" description="Polar residues" evidence="1">
    <location>
        <begin position="62"/>
        <end position="80"/>
    </location>
</feature>
<feature type="compositionally biased region" description="Basic residues" evidence="1">
    <location>
        <begin position="266"/>
        <end position="282"/>
    </location>
</feature>
<gene>
    <name evidence="2" type="ORF">ACET3X_006176</name>
</gene>
<dbReference type="EMBL" id="JBHGVX010000005">
    <property type="protein sequence ID" value="KAL1795952.1"/>
    <property type="molecule type" value="Genomic_DNA"/>
</dbReference>
<feature type="region of interest" description="Disordered" evidence="1">
    <location>
        <begin position="563"/>
        <end position="594"/>
    </location>
</feature>